<evidence type="ECO:0000313" key="2">
    <source>
        <dbReference type="Proteomes" id="UP001634007"/>
    </source>
</evidence>
<organism evidence="1 2">
    <name type="scientific">Eucalyptus globulus</name>
    <name type="common">Tasmanian blue gum</name>
    <dbReference type="NCBI Taxonomy" id="34317"/>
    <lineage>
        <taxon>Eukaryota</taxon>
        <taxon>Viridiplantae</taxon>
        <taxon>Streptophyta</taxon>
        <taxon>Embryophyta</taxon>
        <taxon>Tracheophyta</taxon>
        <taxon>Spermatophyta</taxon>
        <taxon>Magnoliopsida</taxon>
        <taxon>eudicotyledons</taxon>
        <taxon>Gunneridae</taxon>
        <taxon>Pentapetalae</taxon>
        <taxon>rosids</taxon>
        <taxon>malvids</taxon>
        <taxon>Myrtales</taxon>
        <taxon>Myrtaceae</taxon>
        <taxon>Myrtoideae</taxon>
        <taxon>Eucalypteae</taxon>
        <taxon>Eucalyptus</taxon>
    </lineage>
</organism>
<comment type="caution">
    <text evidence="1">The sequence shown here is derived from an EMBL/GenBank/DDBJ whole genome shotgun (WGS) entry which is preliminary data.</text>
</comment>
<accession>A0ABD3K957</accession>
<keyword evidence="2" id="KW-1185">Reference proteome</keyword>
<evidence type="ECO:0000313" key="1">
    <source>
        <dbReference type="EMBL" id="KAL3734242.1"/>
    </source>
</evidence>
<reference evidence="1 2" key="1">
    <citation type="submission" date="2024-11" db="EMBL/GenBank/DDBJ databases">
        <title>Chromosome-level genome assembly of Eucalyptus globulus Labill. provides insights into its genome evolution.</title>
        <authorList>
            <person name="Li X."/>
        </authorList>
    </citation>
    <scope>NUCLEOTIDE SEQUENCE [LARGE SCALE GENOMIC DNA]</scope>
    <source>
        <strain evidence="1">CL2024</strain>
        <tissue evidence="1">Fresh tender leaves</tissue>
    </source>
</reference>
<dbReference type="AlphaFoldDB" id="A0ABD3K957"/>
<name>A0ABD3K957_EUCGL</name>
<gene>
    <name evidence="1" type="ORF">ACJRO7_023569</name>
</gene>
<dbReference type="Proteomes" id="UP001634007">
    <property type="component" value="Unassembled WGS sequence"/>
</dbReference>
<sequence length="157" mass="17285">MAEYNSSISSTNYTASFVGTTELRSSYWLSSFLFPPHLSSGVLRQFTAGLCKKPARDGHGDGTRCCDSSEHSMRFQTLSAAEISNSKNFKVIRSGAGMAPLHGNNCEKPTKGMNKWPSGFSLLSQISKWARGFRNSWVTYTRVSAVVRSRNETVLSS</sequence>
<proteinExistence type="predicted"/>
<dbReference type="EMBL" id="JBJKBG010000006">
    <property type="protein sequence ID" value="KAL3734242.1"/>
    <property type="molecule type" value="Genomic_DNA"/>
</dbReference>
<protein>
    <submittedName>
        <fullName evidence="1">Uncharacterized protein</fullName>
    </submittedName>
</protein>